<evidence type="ECO:0000256" key="8">
    <source>
        <dbReference type="PROSITE-ProRule" id="PRU00169"/>
    </source>
</evidence>
<dbReference type="CDD" id="cd06225">
    <property type="entry name" value="HAMP"/>
    <property type="match status" value="1"/>
</dbReference>
<dbReference type="InterPro" id="IPR001789">
    <property type="entry name" value="Sig_transdc_resp-reg_receiver"/>
</dbReference>
<dbReference type="Pfam" id="PF13185">
    <property type="entry name" value="GAF_2"/>
    <property type="match status" value="1"/>
</dbReference>
<dbReference type="SMART" id="SM00388">
    <property type="entry name" value="HisKA"/>
    <property type="match status" value="1"/>
</dbReference>
<evidence type="ECO:0000259" key="11">
    <source>
        <dbReference type="PROSITE" id="PS50109"/>
    </source>
</evidence>
<feature type="modified residue" description="4-aspartylphosphate" evidence="8">
    <location>
        <position position="1001"/>
    </location>
</feature>
<dbReference type="InterPro" id="IPR036890">
    <property type="entry name" value="HATPase_C_sf"/>
</dbReference>
<keyword evidence="9" id="KW-0175">Coiled coil</keyword>
<organism evidence="14 15">
    <name type="scientific">Rhodanobacter geophilus</name>
    <dbReference type="NCBI Taxonomy" id="3162488"/>
    <lineage>
        <taxon>Bacteria</taxon>
        <taxon>Pseudomonadati</taxon>
        <taxon>Pseudomonadota</taxon>
        <taxon>Gammaproteobacteria</taxon>
        <taxon>Lysobacterales</taxon>
        <taxon>Rhodanobacteraceae</taxon>
        <taxon>Rhodanobacter</taxon>
    </lineage>
</organism>
<dbReference type="EMBL" id="JBFOHL010000010">
    <property type="protein sequence ID" value="MEW9624998.1"/>
    <property type="molecule type" value="Genomic_DNA"/>
</dbReference>
<dbReference type="SUPFAM" id="SSF158472">
    <property type="entry name" value="HAMP domain-like"/>
    <property type="match status" value="1"/>
</dbReference>
<keyword evidence="10" id="KW-1133">Transmembrane helix</keyword>
<keyword evidence="4 8" id="KW-0597">Phosphoprotein</keyword>
<dbReference type="InterPro" id="IPR005467">
    <property type="entry name" value="His_kinase_dom"/>
</dbReference>
<dbReference type="CDD" id="cd00156">
    <property type="entry name" value="REC"/>
    <property type="match status" value="1"/>
</dbReference>
<dbReference type="CDD" id="cd16922">
    <property type="entry name" value="HATPase_EvgS-ArcB-TorS-like"/>
    <property type="match status" value="1"/>
</dbReference>
<evidence type="ECO:0000259" key="13">
    <source>
        <dbReference type="PROSITE" id="PS50885"/>
    </source>
</evidence>
<dbReference type="PANTHER" id="PTHR45339:SF1">
    <property type="entry name" value="HYBRID SIGNAL TRANSDUCTION HISTIDINE KINASE J"/>
    <property type="match status" value="1"/>
</dbReference>
<dbReference type="InterPro" id="IPR003594">
    <property type="entry name" value="HATPase_dom"/>
</dbReference>
<name>A0ABV3QSY6_9GAMM</name>
<reference evidence="14 15" key="1">
    <citation type="submission" date="2024-06" db="EMBL/GenBank/DDBJ databases">
        <authorList>
            <person name="Woo H."/>
        </authorList>
    </citation>
    <scope>NUCLEOTIDE SEQUENCE [LARGE SCALE GENOMIC DNA]</scope>
    <source>
        <strain evidence="14 15">S2-g</strain>
    </source>
</reference>
<dbReference type="SMART" id="SM00448">
    <property type="entry name" value="REC"/>
    <property type="match status" value="3"/>
</dbReference>
<keyword evidence="15" id="KW-1185">Reference proteome</keyword>
<keyword evidence="5" id="KW-0808">Transferase</keyword>
<evidence type="ECO:0000256" key="7">
    <source>
        <dbReference type="ARBA" id="ARBA00023012"/>
    </source>
</evidence>
<feature type="coiled-coil region" evidence="9">
    <location>
        <begin position="472"/>
        <end position="537"/>
    </location>
</feature>
<dbReference type="CDD" id="cd00082">
    <property type="entry name" value="HisKA"/>
    <property type="match status" value="1"/>
</dbReference>
<dbReference type="Gene3D" id="3.40.50.2300">
    <property type="match status" value="3"/>
</dbReference>
<comment type="caution">
    <text evidence="14">The sequence shown here is derived from an EMBL/GenBank/DDBJ whole genome shotgun (WGS) entry which is preliminary data.</text>
</comment>
<dbReference type="SMART" id="SM00387">
    <property type="entry name" value="HATPase_c"/>
    <property type="match status" value="1"/>
</dbReference>
<dbReference type="EC" id="2.7.13.3" evidence="3"/>
<dbReference type="Gene3D" id="3.30.565.10">
    <property type="entry name" value="Histidine kinase-like ATPase, C-terminal domain"/>
    <property type="match status" value="1"/>
</dbReference>
<dbReference type="InterPro" id="IPR003018">
    <property type="entry name" value="GAF"/>
</dbReference>
<dbReference type="PROSITE" id="PS50109">
    <property type="entry name" value="HIS_KIN"/>
    <property type="match status" value="1"/>
</dbReference>
<comment type="catalytic activity">
    <reaction evidence="1">
        <text>ATP + protein L-histidine = ADP + protein N-phospho-L-histidine.</text>
        <dbReference type="EC" id="2.7.13.3"/>
    </reaction>
</comment>
<dbReference type="InterPro" id="IPR007891">
    <property type="entry name" value="CHASE3"/>
</dbReference>
<accession>A0ABV3QSY6</accession>
<dbReference type="Pfam" id="PF02518">
    <property type="entry name" value="HATPase_c"/>
    <property type="match status" value="1"/>
</dbReference>
<feature type="modified residue" description="4-aspartylphosphate" evidence="8">
    <location>
        <position position="879"/>
    </location>
</feature>
<dbReference type="PRINTS" id="PR00344">
    <property type="entry name" value="BCTRLSENSOR"/>
</dbReference>
<dbReference type="PANTHER" id="PTHR45339">
    <property type="entry name" value="HYBRID SIGNAL TRANSDUCTION HISTIDINE KINASE J"/>
    <property type="match status" value="1"/>
</dbReference>
<dbReference type="CDD" id="cd19410">
    <property type="entry name" value="HK9-like_sensor"/>
    <property type="match status" value="1"/>
</dbReference>
<evidence type="ECO:0000256" key="3">
    <source>
        <dbReference type="ARBA" id="ARBA00012438"/>
    </source>
</evidence>
<feature type="domain" description="Response regulatory" evidence="12">
    <location>
        <begin position="952"/>
        <end position="1066"/>
    </location>
</feature>
<dbReference type="Pfam" id="PF00512">
    <property type="entry name" value="HisKA"/>
    <property type="match status" value="1"/>
</dbReference>
<proteinExistence type="predicted"/>
<evidence type="ECO:0000256" key="5">
    <source>
        <dbReference type="ARBA" id="ARBA00022679"/>
    </source>
</evidence>
<evidence type="ECO:0000313" key="15">
    <source>
        <dbReference type="Proteomes" id="UP001556170"/>
    </source>
</evidence>
<protein>
    <recommendedName>
        <fullName evidence="3">histidine kinase</fullName>
        <ecNumber evidence="3">2.7.13.3</ecNumber>
    </recommendedName>
</protein>
<feature type="transmembrane region" description="Helical" evidence="10">
    <location>
        <begin position="209"/>
        <end position="233"/>
    </location>
</feature>
<sequence>MPATPRTTPRKYSWLANQPIQHKIRLAIVLLLGVSLAANLLTLDSLRQQDVARHWYVHTYAVLQQIDEIHDATKAIQVDVRGYLLDRRTGKRDAYQSGVQSFGGQLGRLRALTTDNPLQQGRIDRLETAITQWSREVDDGVTLPMTHLAALAPAEQATEQQRIAAAYMDHGSARATNILALLDQMSASEKELLTSRTARLDSLMTRTRVIDAVVTLLMLLLGWWVISLCFRLITRPLRRITDQMSRLAAHDHSVEVRQVERQDEIGEIARALQVFKEMAVETHDNARLKSQVTAISRQLQEATTHRAFAERLTGELMPLLKAGVGLLYLYDEPSGRLDLIGSYGLRLGADPAVRYLPGEGLVGQCAQTHQPIELDRLPDDYLRIDSGSGSALPRHLLILPVLLRGRLVGVLEFAGFETPTSLHRQLLEQLLPMVALSLDNLSRAIRTQDLLEQTREQADQLRVSSITMRQQQEALRESHDTLEAKTLELEEQSQRLRVSEEELRVQAEELQASNEELRLQSDTLHEQKRTLEALQAETAGKAQELARASQYKSEFLANMSHELRTPLNSLLILSRSLAENAGGRLDAEEVESAQIVHDAGSSLLRLINDILDLSKIEAGKMELALDDYALDDLARSLRRNFDHVARDKGLDFGVQLADGLPAHIHTDPGKLEQIVNNLLANAFKFTASGSVQVRIGRPAADLPLSAALAGQPLLAIGVTDTGIGIPADKLEKVFAAFEQVDSSTSRHYGGTGLGLSISRRMAGLLGGDIMLRSESGRGSEFTLLLPERGVASAPATEPSAAVPVRPLPNPALLPGSLPDDRERLVPGDAPILIVEDDPAFARILADMVRQKGHPMLLAADGESGLELARRFRPLGILLDVMLPGIDGWTVIERLQADPATRAIPVHFLSAADGAEHGRELGAVGFLTKPVSREQINAAVERLLHVARDRTRRLLVVDDDAAERSALRNLLRQDRVEIDEAGSAEEALERIARGAYDCVVLDLGLPGLSGMELLERLAAAGSVPPVVIYSGRDLSREESLRIRQYTDSIVIKGSRSPDRLLDEVSLFLHRIRQPAAGAANIADGLQGHQLLLVDDDMRNLFALSKVLRGWGLKVSMAQDGPRALRMLDEEAALELVLMDIMMPGMDGYEAIRQIRAQPRFAQLPIIALTAKAMRGDREQCLAAGANDYLSKPVDLDKLASMIRVWLRR</sequence>
<keyword evidence="7" id="KW-0902">Two-component regulatory system</keyword>
<dbReference type="InterPro" id="IPR029016">
    <property type="entry name" value="GAF-like_dom_sf"/>
</dbReference>
<keyword evidence="10" id="KW-0472">Membrane</keyword>
<dbReference type="Gene3D" id="3.30.450.40">
    <property type="match status" value="1"/>
</dbReference>
<evidence type="ECO:0000256" key="2">
    <source>
        <dbReference type="ARBA" id="ARBA00004370"/>
    </source>
</evidence>
<dbReference type="SUPFAM" id="SSF55874">
    <property type="entry name" value="ATPase domain of HSP90 chaperone/DNA topoisomerase II/histidine kinase"/>
    <property type="match status" value="1"/>
</dbReference>
<dbReference type="Pfam" id="PF00672">
    <property type="entry name" value="HAMP"/>
    <property type="match status" value="1"/>
</dbReference>
<dbReference type="SUPFAM" id="SSF47384">
    <property type="entry name" value="Homodimeric domain of signal transducing histidine kinase"/>
    <property type="match status" value="1"/>
</dbReference>
<feature type="domain" description="HAMP" evidence="13">
    <location>
        <begin position="231"/>
        <end position="284"/>
    </location>
</feature>
<evidence type="ECO:0000313" key="14">
    <source>
        <dbReference type="EMBL" id="MEW9624998.1"/>
    </source>
</evidence>
<dbReference type="InterPro" id="IPR003660">
    <property type="entry name" value="HAMP_dom"/>
</dbReference>
<evidence type="ECO:0000256" key="4">
    <source>
        <dbReference type="ARBA" id="ARBA00022553"/>
    </source>
</evidence>
<feature type="transmembrane region" description="Helical" evidence="10">
    <location>
        <begin position="24"/>
        <end position="43"/>
    </location>
</feature>
<feature type="domain" description="Response regulatory" evidence="12">
    <location>
        <begin position="830"/>
        <end position="943"/>
    </location>
</feature>
<keyword evidence="6" id="KW-0418">Kinase</keyword>
<feature type="domain" description="Response regulatory" evidence="12">
    <location>
        <begin position="1088"/>
        <end position="1205"/>
    </location>
</feature>
<keyword evidence="10" id="KW-0812">Transmembrane</keyword>
<dbReference type="Gene3D" id="6.10.340.10">
    <property type="match status" value="1"/>
</dbReference>
<comment type="subcellular location">
    <subcellularLocation>
        <location evidence="2">Membrane</location>
    </subcellularLocation>
</comment>
<evidence type="ECO:0000259" key="12">
    <source>
        <dbReference type="PROSITE" id="PS50110"/>
    </source>
</evidence>
<evidence type="ECO:0000256" key="6">
    <source>
        <dbReference type="ARBA" id="ARBA00022777"/>
    </source>
</evidence>
<dbReference type="InterPro" id="IPR003661">
    <property type="entry name" value="HisK_dim/P_dom"/>
</dbReference>
<dbReference type="Proteomes" id="UP001556170">
    <property type="component" value="Unassembled WGS sequence"/>
</dbReference>
<dbReference type="PROSITE" id="PS50110">
    <property type="entry name" value="RESPONSE_REGULATORY"/>
    <property type="match status" value="3"/>
</dbReference>
<dbReference type="SUPFAM" id="SSF52172">
    <property type="entry name" value="CheY-like"/>
    <property type="match status" value="3"/>
</dbReference>
<dbReference type="InterPro" id="IPR011006">
    <property type="entry name" value="CheY-like_superfamily"/>
</dbReference>
<dbReference type="InterPro" id="IPR036097">
    <property type="entry name" value="HisK_dim/P_sf"/>
</dbReference>
<dbReference type="SMART" id="SM00065">
    <property type="entry name" value="GAF"/>
    <property type="match status" value="1"/>
</dbReference>
<evidence type="ECO:0000256" key="1">
    <source>
        <dbReference type="ARBA" id="ARBA00000085"/>
    </source>
</evidence>
<evidence type="ECO:0000256" key="9">
    <source>
        <dbReference type="SAM" id="Coils"/>
    </source>
</evidence>
<dbReference type="SUPFAM" id="SSF55781">
    <property type="entry name" value="GAF domain-like"/>
    <property type="match status" value="1"/>
</dbReference>
<dbReference type="InterPro" id="IPR004358">
    <property type="entry name" value="Sig_transdc_His_kin-like_C"/>
</dbReference>
<dbReference type="Pfam" id="PF05227">
    <property type="entry name" value="CHASE3"/>
    <property type="match status" value="1"/>
</dbReference>
<evidence type="ECO:0000256" key="10">
    <source>
        <dbReference type="SAM" id="Phobius"/>
    </source>
</evidence>
<feature type="domain" description="Histidine kinase" evidence="11">
    <location>
        <begin position="558"/>
        <end position="789"/>
    </location>
</feature>
<dbReference type="Gene3D" id="1.10.287.130">
    <property type="match status" value="1"/>
</dbReference>
<dbReference type="SMART" id="SM00304">
    <property type="entry name" value="HAMP"/>
    <property type="match status" value="1"/>
</dbReference>
<gene>
    <name evidence="14" type="ORF">ABQJ56_12275</name>
</gene>
<feature type="modified residue" description="4-aspartylphosphate" evidence="8">
    <location>
        <position position="1138"/>
    </location>
</feature>
<dbReference type="PROSITE" id="PS50885">
    <property type="entry name" value="HAMP"/>
    <property type="match status" value="1"/>
</dbReference>
<dbReference type="Pfam" id="PF00072">
    <property type="entry name" value="Response_reg"/>
    <property type="match status" value="3"/>
</dbReference>
<dbReference type="CDD" id="cd17546">
    <property type="entry name" value="REC_hyHK_CKI1_RcsC-like"/>
    <property type="match status" value="1"/>
</dbReference>
<dbReference type="RefSeq" id="WP_367845291.1">
    <property type="nucleotide sequence ID" value="NZ_JBFOHL010000010.1"/>
</dbReference>